<feature type="compositionally biased region" description="Basic and acidic residues" evidence="1">
    <location>
        <begin position="37"/>
        <end position="64"/>
    </location>
</feature>
<feature type="region of interest" description="Disordered" evidence="1">
    <location>
        <begin position="1"/>
        <end position="230"/>
    </location>
</feature>
<feature type="non-terminal residue" evidence="2">
    <location>
        <position position="230"/>
    </location>
</feature>
<dbReference type="EMBL" id="CADCVS010000150">
    <property type="protein sequence ID" value="CAA9482984.1"/>
    <property type="molecule type" value="Genomic_DNA"/>
</dbReference>
<sequence length="230" mass="25600">GRERRQALDGVGAGEAGGALGEQVAHRPGLGRPGVGDGDRRILPHPRAHEIGGRERERARRDCRGGQAPAGGQPDEERRDTARRDPQQPRGHGPDRPCRRPRRGLGEARREAGRVAERPEVGLRSEERRDQRNDQHGGEPCHGPPAGPRAAHQVGEPPPGEQRDREAGDRPEAGVVRLREARQRRDDLEERGHTDGDRQGQRREPGDRDPLARRPQQREAGEQQRQRPEV</sequence>
<feature type="non-terminal residue" evidence="2">
    <location>
        <position position="1"/>
    </location>
</feature>
<feature type="compositionally biased region" description="Gly residues" evidence="1">
    <location>
        <begin position="11"/>
        <end position="20"/>
    </location>
</feature>
<organism evidence="2">
    <name type="scientific">uncultured Solirubrobacteraceae bacterium</name>
    <dbReference type="NCBI Taxonomy" id="1162706"/>
    <lineage>
        <taxon>Bacteria</taxon>
        <taxon>Bacillati</taxon>
        <taxon>Actinomycetota</taxon>
        <taxon>Thermoleophilia</taxon>
        <taxon>Solirubrobacterales</taxon>
        <taxon>Solirubrobacteraceae</taxon>
        <taxon>environmental samples</taxon>
    </lineage>
</organism>
<evidence type="ECO:0000256" key="1">
    <source>
        <dbReference type="SAM" id="MobiDB-lite"/>
    </source>
</evidence>
<feature type="compositionally biased region" description="Basic and acidic residues" evidence="1">
    <location>
        <begin position="75"/>
        <end position="139"/>
    </location>
</feature>
<proteinExistence type="predicted"/>
<evidence type="ECO:0000313" key="2">
    <source>
        <dbReference type="EMBL" id="CAA9482984.1"/>
    </source>
</evidence>
<protein>
    <submittedName>
        <fullName evidence="2">Uncharacterized protein</fullName>
    </submittedName>
</protein>
<accession>A0A6J4RVA3</accession>
<reference evidence="2" key="1">
    <citation type="submission" date="2020-02" db="EMBL/GenBank/DDBJ databases">
        <authorList>
            <person name="Meier V. D."/>
        </authorList>
    </citation>
    <scope>NUCLEOTIDE SEQUENCE</scope>
    <source>
        <strain evidence="2">AVDCRST_MAG30</strain>
    </source>
</reference>
<gene>
    <name evidence="2" type="ORF">AVDCRST_MAG30-913</name>
</gene>
<feature type="compositionally biased region" description="Basic and acidic residues" evidence="1">
    <location>
        <begin position="161"/>
        <end position="230"/>
    </location>
</feature>
<dbReference type="AlphaFoldDB" id="A0A6J4RVA3"/>
<name>A0A6J4RVA3_9ACTN</name>